<accession>A0A498CX46</accession>
<proteinExistence type="predicted"/>
<gene>
    <name evidence="2" type="ORF">D4A47_10295</name>
</gene>
<protein>
    <submittedName>
        <fullName evidence="2">Uncharacterized protein</fullName>
    </submittedName>
</protein>
<dbReference type="EMBL" id="RCHT01000021">
    <property type="protein sequence ID" value="RLL09506.1"/>
    <property type="molecule type" value="Genomic_DNA"/>
</dbReference>
<dbReference type="PROSITE" id="PS51257">
    <property type="entry name" value="PROKAR_LIPOPROTEIN"/>
    <property type="match status" value="1"/>
</dbReference>
<keyword evidence="1" id="KW-0732">Signal</keyword>
<dbReference type="AlphaFoldDB" id="A0A498CX46"/>
<reference evidence="2 3" key="1">
    <citation type="submission" date="2018-10" db="EMBL/GenBank/DDBJ databases">
        <title>Anaerotruncus faecis sp. nov., isolated from human feces.</title>
        <authorList>
            <person name="Wang Y.-J."/>
        </authorList>
    </citation>
    <scope>NUCLEOTIDE SEQUENCE [LARGE SCALE GENOMIC DNA]</scope>
    <source>
        <strain evidence="2 3">22A2-44</strain>
    </source>
</reference>
<name>A0A498CX46_9FIRM</name>
<dbReference type="RefSeq" id="WP_121587224.1">
    <property type="nucleotide sequence ID" value="NZ_RCHT01000021.1"/>
</dbReference>
<evidence type="ECO:0000313" key="3">
    <source>
        <dbReference type="Proteomes" id="UP000276301"/>
    </source>
</evidence>
<feature type="chain" id="PRO_5019752509" evidence="1">
    <location>
        <begin position="24"/>
        <end position="197"/>
    </location>
</feature>
<keyword evidence="3" id="KW-1185">Reference proteome</keyword>
<dbReference type="Proteomes" id="UP000276301">
    <property type="component" value="Unassembled WGS sequence"/>
</dbReference>
<comment type="caution">
    <text evidence="2">The sequence shown here is derived from an EMBL/GenBank/DDBJ whole genome shotgun (WGS) entry which is preliminary data.</text>
</comment>
<evidence type="ECO:0000256" key="1">
    <source>
        <dbReference type="SAM" id="SignalP"/>
    </source>
</evidence>
<organism evidence="2 3">
    <name type="scientific">Anaerotruncus massiliensis</name>
    <name type="common">ex Liu et al. 2021</name>
    <dbReference type="NCBI Taxonomy" id="2321404"/>
    <lineage>
        <taxon>Bacteria</taxon>
        <taxon>Bacillati</taxon>
        <taxon>Bacillota</taxon>
        <taxon>Clostridia</taxon>
        <taxon>Eubacteriales</taxon>
        <taxon>Oscillospiraceae</taxon>
        <taxon>Anaerotruncus</taxon>
    </lineage>
</organism>
<sequence>MKKWISAVIAFAMLLSLSCPVFAERLLKPIEEASPAAVEVEDETPVIPEEQVPTAAAPAVALTAAEYELGYVNMATELSAALGGALKGYDYRDKRTFGKIGDEIAASRDLLSELASAAAPAEYQEAHKLFAAAAEKTAAYYDSFTAMTRSPSKASYDKSVKASQEAQKAILAAVNQFVETYTSLHPGSQFTRIPVGA</sequence>
<evidence type="ECO:0000313" key="2">
    <source>
        <dbReference type="EMBL" id="RLL09506.1"/>
    </source>
</evidence>
<feature type="signal peptide" evidence="1">
    <location>
        <begin position="1"/>
        <end position="23"/>
    </location>
</feature>